<dbReference type="Gene3D" id="3.40.50.1400">
    <property type="match status" value="1"/>
</dbReference>
<evidence type="ECO:0000313" key="3">
    <source>
        <dbReference type="EMBL" id="MBC5764310.1"/>
    </source>
</evidence>
<gene>
    <name evidence="3" type="ORF">H8R02_07610</name>
</gene>
<dbReference type="RefSeq" id="WP_187080787.1">
    <property type="nucleotide sequence ID" value="NZ_JACORU010000002.1"/>
</dbReference>
<dbReference type="GO" id="GO:0016829">
    <property type="term" value="F:lyase activity"/>
    <property type="evidence" value="ECO:0007669"/>
    <property type="project" value="UniProtKB-KW"/>
</dbReference>
<proteinExistence type="predicted"/>
<reference evidence="3" key="1">
    <citation type="submission" date="2020-08" db="EMBL/GenBank/DDBJ databases">
        <title>Ramlibacter sp. GTP1 16S ribosomal RNA gene genome sequencing and assembly.</title>
        <authorList>
            <person name="Kang M."/>
        </authorList>
    </citation>
    <scope>NUCLEOTIDE SEQUENCE</scope>
    <source>
        <strain evidence="3">GTP1</strain>
    </source>
</reference>
<dbReference type="Pfam" id="PF01903">
    <property type="entry name" value="CbiX"/>
    <property type="match status" value="1"/>
</dbReference>
<sequence length="117" mass="12577">MTRAVILFGHGSRDPLWRAPMDAVAERVAAQGLPVRCAFLELQPPDLATAAAELAEGGATQLTIVPMFLGMGRHAREDLPRLVQDLQRLRPGLQVHVRPAVGEDPRVLELLASIAGA</sequence>
<dbReference type="Proteomes" id="UP000596827">
    <property type="component" value="Unassembled WGS sequence"/>
</dbReference>
<evidence type="ECO:0000313" key="4">
    <source>
        <dbReference type="Proteomes" id="UP000596827"/>
    </source>
</evidence>
<dbReference type="PANTHER" id="PTHR33542">
    <property type="entry name" value="SIROHYDROCHLORIN FERROCHELATASE, CHLOROPLASTIC"/>
    <property type="match status" value="1"/>
</dbReference>
<dbReference type="SUPFAM" id="SSF53800">
    <property type="entry name" value="Chelatase"/>
    <property type="match status" value="1"/>
</dbReference>
<dbReference type="InterPro" id="IPR050963">
    <property type="entry name" value="Sirohydro_Cobaltochel/CbiX"/>
</dbReference>
<organism evidence="3 4">
    <name type="scientific">Ramlibacter albus</name>
    <dbReference type="NCBI Taxonomy" id="2079448"/>
    <lineage>
        <taxon>Bacteria</taxon>
        <taxon>Pseudomonadati</taxon>
        <taxon>Pseudomonadota</taxon>
        <taxon>Betaproteobacteria</taxon>
        <taxon>Burkholderiales</taxon>
        <taxon>Comamonadaceae</taxon>
        <taxon>Ramlibacter</taxon>
    </lineage>
</organism>
<keyword evidence="2" id="KW-0456">Lyase</keyword>
<dbReference type="PANTHER" id="PTHR33542:SF3">
    <property type="entry name" value="SIROHYDROCHLORIN FERROCHELATASE, CHLOROPLASTIC"/>
    <property type="match status" value="1"/>
</dbReference>
<protein>
    <submittedName>
        <fullName evidence="3">CbiX/SirB N-terminal domain-containing protein</fullName>
    </submittedName>
</protein>
<dbReference type="AlphaFoldDB" id="A0A923M5H5"/>
<keyword evidence="4" id="KW-1185">Reference proteome</keyword>
<accession>A0A923M5H5</accession>
<comment type="caution">
    <text evidence="3">The sequence shown here is derived from an EMBL/GenBank/DDBJ whole genome shotgun (WGS) entry which is preliminary data.</text>
</comment>
<keyword evidence="1" id="KW-0479">Metal-binding</keyword>
<evidence type="ECO:0000256" key="2">
    <source>
        <dbReference type="ARBA" id="ARBA00023239"/>
    </source>
</evidence>
<dbReference type="GO" id="GO:0046872">
    <property type="term" value="F:metal ion binding"/>
    <property type="evidence" value="ECO:0007669"/>
    <property type="project" value="UniProtKB-KW"/>
</dbReference>
<dbReference type="EMBL" id="JACORU010000002">
    <property type="protein sequence ID" value="MBC5764310.1"/>
    <property type="molecule type" value="Genomic_DNA"/>
</dbReference>
<evidence type="ECO:0000256" key="1">
    <source>
        <dbReference type="ARBA" id="ARBA00022723"/>
    </source>
</evidence>
<name>A0A923M5H5_9BURK</name>
<dbReference type="InterPro" id="IPR002762">
    <property type="entry name" value="CbiX-like"/>
</dbReference>
<dbReference type="CDD" id="cd03416">
    <property type="entry name" value="CbiX_SirB_N"/>
    <property type="match status" value="1"/>
</dbReference>